<proteinExistence type="predicted"/>
<reference evidence="1 2" key="1">
    <citation type="journal article" date="2019" name="Sci. Rep.">
        <title>A high-quality genome of Eragrostis curvula grass provides insights into Poaceae evolution and supports new strategies to enhance forage quality.</title>
        <authorList>
            <person name="Carballo J."/>
            <person name="Santos B.A.C.M."/>
            <person name="Zappacosta D."/>
            <person name="Garbus I."/>
            <person name="Selva J.P."/>
            <person name="Gallo C.A."/>
            <person name="Diaz A."/>
            <person name="Albertini E."/>
            <person name="Caccamo M."/>
            <person name="Echenique V."/>
        </authorList>
    </citation>
    <scope>NUCLEOTIDE SEQUENCE [LARGE SCALE GENOMIC DNA]</scope>
    <source>
        <strain evidence="2">cv. Victoria</strain>
        <tissue evidence="1">Leaf</tissue>
    </source>
</reference>
<dbReference type="SUPFAM" id="SSF53756">
    <property type="entry name" value="UDP-Glycosyltransferase/glycogen phosphorylase"/>
    <property type="match status" value="1"/>
</dbReference>
<accession>A0A5J9WQ48</accession>
<organism evidence="1 2">
    <name type="scientific">Eragrostis curvula</name>
    <name type="common">weeping love grass</name>
    <dbReference type="NCBI Taxonomy" id="38414"/>
    <lineage>
        <taxon>Eukaryota</taxon>
        <taxon>Viridiplantae</taxon>
        <taxon>Streptophyta</taxon>
        <taxon>Embryophyta</taxon>
        <taxon>Tracheophyta</taxon>
        <taxon>Spermatophyta</taxon>
        <taxon>Magnoliopsida</taxon>
        <taxon>Liliopsida</taxon>
        <taxon>Poales</taxon>
        <taxon>Poaceae</taxon>
        <taxon>PACMAD clade</taxon>
        <taxon>Chloridoideae</taxon>
        <taxon>Eragrostideae</taxon>
        <taxon>Eragrostidinae</taxon>
        <taxon>Eragrostis</taxon>
    </lineage>
</organism>
<gene>
    <name evidence="1" type="ORF">EJB05_01443</name>
</gene>
<evidence type="ECO:0000313" key="1">
    <source>
        <dbReference type="EMBL" id="TVU50086.1"/>
    </source>
</evidence>
<evidence type="ECO:0000313" key="2">
    <source>
        <dbReference type="Proteomes" id="UP000324897"/>
    </source>
</evidence>
<dbReference type="OrthoDB" id="5835829at2759"/>
<dbReference type="EMBL" id="RWGY01000002">
    <property type="protein sequence ID" value="TVU50086.1"/>
    <property type="molecule type" value="Genomic_DNA"/>
</dbReference>
<sequence>MGDKQDGGHLLLFPFLAQGHIIPFLNLAKRMEISSGICESRRGGVPDVRQGRRRLSDAPAAAVPQSFLAADCAVYVQQLQVRNTGIVTSKLNSACSECATTDTMLYWLRGIPLIKKDRLFNIRDSK</sequence>
<protein>
    <submittedName>
        <fullName evidence="1">Uncharacterized protein</fullName>
    </submittedName>
</protein>
<name>A0A5J9WQ48_9POAL</name>
<dbReference type="Gramene" id="TVU50086">
    <property type="protein sequence ID" value="TVU50086"/>
    <property type="gene ID" value="EJB05_01443"/>
</dbReference>
<dbReference type="Proteomes" id="UP000324897">
    <property type="component" value="Chromosome 6"/>
</dbReference>
<keyword evidence="2" id="KW-1185">Reference proteome</keyword>
<comment type="caution">
    <text evidence="1">The sequence shown here is derived from an EMBL/GenBank/DDBJ whole genome shotgun (WGS) entry which is preliminary data.</text>
</comment>
<feature type="non-terminal residue" evidence="1">
    <location>
        <position position="1"/>
    </location>
</feature>
<dbReference type="AlphaFoldDB" id="A0A5J9WQ48"/>
<dbReference type="Gene3D" id="3.40.50.2000">
    <property type="entry name" value="Glycogen Phosphorylase B"/>
    <property type="match status" value="1"/>
</dbReference>